<reference evidence="7 8" key="1">
    <citation type="journal article" date="2012" name="J. Bacteriol.">
        <title>Complete genome sequences of Desulfosporosinus orientis DSM765T, Desulfosporosinus youngiae DSM17734T, Desulfosporosinus meridiei DSM13257T, and Desulfosporosinus acidiphilus DSM22704T.</title>
        <authorList>
            <person name="Pester M."/>
            <person name="Brambilla E."/>
            <person name="Alazard D."/>
            <person name="Rattei T."/>
            <person name="Weinmaier T."/>
            <person name="Han J."/>
            <person name="Lucas S."/>
            <person name="Lapidus A."/>
            <person name="Cheng J.F."/>
            <person name="Goodwin L."/>
            <person name="Pitluck S."/>
            <person name="Peters L."/>
            <person name="Ovchinnikova G."/>
            <person name="Teshima H."/>
            <person name="Detter J.C."/>
            <person name="Han C.S."/>
            <person name="Tapia R."/>
            <person name="Land M.L."/>
            <person name="Hauser L."/>
            <person name="Kyrpides N.C."/>
            <person name="Ivanova N.N."/>
            <person name="Pagani I."/>
            <person name="Huntmann M."/>
            <person name="Wei C.L."/>
            <person name="Davenport K.W."/>
            <person name="Daligault H."/>
            <person name="Chain P.S."/>
            <person name="Chen A."/>
            <person name="Mavromatis K."/>
            <person name="Markowitz V."/>
            <person name="Szeto E."/>
            <person name="Mikhailova N."/>
            <person name="Pati A."/>
            <person name="Wagner M."/>
            <person name="Woyke T."/>
            <person name="Ollivier B."/>
            <person name="Klenk H.P."/>
            <person name="Spring S."/>
            <person name="Loy A."/>
        </authorList>
    </citation>
    <scope>NUCLEOTIDE SEQUENCE [LARGE SCALE GENOMIC DNA]</scope>
    <source>
        <strain evidence="8">ATCC BAA-275 / DSM 13257 / NCIMB 13706 / S10</strain>
    </source>
</reference>
<dbReference type="InterPro" id="IPR024694">
    <property type="entry name" value="PurE_prokaryotes"/>
</dbReference>
<organism evidence="7 8">
    <name type="scientific">Desulfosporosinus meridiei (strain ATCC BAA-275 / DSM 13257 / KCTC 12902 / NCIMB 13706 / S10)</name>
    <dbReference type="NCBI Taxonomy" id="768704"/>
    <lineage>
        <taxon>Bacteria</taxon>
        <taxon>Bacillati</taxon>
        <taxon>Bacillota</taxon>
        <taxon>Clostridia</taxon>
        <taxon>Eubacteriales</taxon>
        <taxon>Desulfitobacteriaceae</taxon>
        <taxon>Desulfosporosinus</taxon>
    </lineage>
</organism>
<sequence length="171" mass="18065">MNRVGVIMGSDSDYKVMEDALKVLREFEIDFEAKISSAHRTLERTVAWVKAFEAQGGKIIIAAAGLAAHLPGVIAGATTLPVIGVPLSSGSLQGIDALYSIVQMPPGIPVATVGIGAAKNAALLAVQILASQDKPLNDKVKKYRAKMMNDIEVKDEALQKMVSQGIKGIVI</sequence>
<dbReference type="SMART" id="SM01001">
    <property type="entry name" value="AIRC"/>
    <property type="match status" value="1"/>
</dbReference>
<reference evidence="8" key="2">
    <citation type="submission" date="2012-08" db="EMBL/GenBank/DDBJ databases">
        <title>Finished genome of Desulfosporosinus meridiei DSM 13257.</title>
        <authorList>
            <person name="Huntemann M."/>
            <person name="Wei C.-L."/>
            <person name="Han J."/>
            <person name="Detter J.C."/>
            <person name="Han C."/>
            <person name="Davenport K."/>
            <person name="Daligault H."/>
            <person name="Erkkila T."/>
            <person name="Gu W."/>
            <person name="Munk A.C.C."/>
            <person name="Teshima H."/>
            <person name="Xu Y."/>
            <person name="Chain P."/>
            <person name="Tapia R."/>
            <person name="Chen A."/>
            <person name="Krypides N."/>
            <person name="Mavromatis K."/>
            <person name="Markowitz V."/>
            <person name="Szeto E."/>
            <person name="Ivanova N."/>
            <person name="Mikhailova N."/>
            <person name="Ovchinnikova G."/>
            <person name="Pagani I."/>
            <person name="Pati A."/>
            <person name="Goodwin L."/>
            <person name="Peters L."/>
            <person name="Pitluck S."/>
            <person name="Woyke T."/>
            <person name="Pester M."/>
            <person name="Spring S."/>
            <person name="Ollivier B."/>
            <person name="Rattei T."/>
            <person name="Klenk H.-P."/>
            <person name="Wagner M."/>
            <person name="Loy A."/>
        </authorList>
    </citation>
    <scope>NUCLEOTIDE SEQUENCE [LARGE SCALE GENOMIC DNA]</scope>
    <source>
        <strain evidence="8">ATCC BAA-275 / DSM 13257 / NCIMB 13706 / S10</strain>
    </source>
</reference>
<dbReference type="PANTHER" id="PTHR23046">
    <property type="entry name" value="PHOSPHORIBOSYLAMINOIMIDAZOLE CARBOXYLASE CATALYTIC SUBUNIT"/>
    <property type="match status" value="1"/>
</dbReference>
<proteinExistence type="inferred from homology"/>
<keyword evidence="1 3" id="KW-0658">Purine biosynthesis</keyword>
<dbReference type="SUPFAM" id="SSF52255">
    <property type="entry name" value="N5-CAIR mutase (phosphoribosylaminoimidazole carboxylase, PurE)"/>
    <property type="match status" value="1"/>
</dbReference>
<dbReference type="InterPro" id="IPR000031">
    <property type="entry name" value="PurE_dom"/>
</dbReference>
<evidence type="ECO:0000256" key="2">
    <source>
        <dbReference type="ARBA" id="ARBA00023235"/>
    </source>
</evidence>
<dbReference type="STRING" id="768704.Desmer_0734"/>
<feature type="binding site" evidence="3 5">
    <location>
        <position position="40"/>
    </location>
    <ligand>
        <name>substrate</name>
    </ligand>
</feature>
<name>J7IVM4_DESMD</name>
<dbReference type="EMBL" id="CP003629">
    <property type="protein sequence ID" value="AFQ42766.1"/>
    <property type="molecule type" value="Genomic_DNA"/>
</dbReference>
<accession>J7IVM4</accession>
<evidence type="ECO:0000256" key="4">
    <source>
        <dbReference type="PIRNR" id="PIRNR001338"/>
    </source>
</evidence>
<evidence type="ECO:0000256" key="3">
    <source>
        <dbReference type="HAMAP-Rule" id="MF_01929"/>
    </source>
</evidence>
<dbReference type="RefSeq" id="WP_014901686.1">
    <property type="nucleotide sequence ID" value="NC_018515.1"/>
</dbReference>
<dbReference type="InterPro" id="IPR033747">
    <property type="entry name" value="PurE_ClassI"/>
</dbReference>
<feature type="binding site" evidence="3 5">
    <location>
        <position position="13"/>
    </location>
    <ligand>
        <name>substrate</name>
    </ligand>
</feature>
<dbReference type="PIRSF" id="PIRSF001338">
    <property type="entry name" value="AIR_carboxylase"/>
    <property type="match status" value="1"/>
</dbReference>
<dbReference type="Gene3D" id="3.40.50.1970">
    <property type="match status" value="1"/>
</dbReference>
<dbReference type="AlphaFoldDB" id="J7IVM4"/>
<keyword evidence="2 3" id="KW-0413">Isomerase</keyword>
<dbReference type="GO" id="GO:0006189">
    <property type="term" value="P:'de novo' IMP biosynthetic process"/>
    <property type="evidence" value="ECO:0007669"/>
    <property type="project" value="UniProtKB-UniRule"/>
</dbReference>
<feature type="domain" description="PurE" evidence="6">
    <location>
        <begin position="2"/>
        <end position="151"/>
    </location>
</feature>
<comment type="pathway">
    <text evidence="3 4">Purine metabolism; IMP biosynthesis via de novo pathway; 5-amino-1-(5-phospho-D-ribosyl)imidazole-4-carboxylate from 5-amino-1-(5-phospho-D-ribosyl)imidazole (N5-CAIR route): step 2/2.</text>
</comment>
<gene>
    <name evidence="3" type="primary">purE</name>
    <name evidence="7" type="ordered locus">Desmer_0734</name>
</gene>
<evidence type="ECO:0000313" key="8">
    <source>
        <dbReference type="Proteomes" id="UP000005262"/>
    </source>
</evidence>
<feature type="binding site" evidence="3 5">
    <location>
        <position position="10"/>
    </location>
    <ligand>
        <name>substrate</name>
    </ligand>
</feature>
<dbReference type="PANTHER" id="PTHR23046:SF2">
    <property type="entry name" value="PHOSPHORIBOSYLAMINOIMIDAZOLE CARBOXYLASE"/>
    <property type="match status" value="1"/>
</dbReference>
<dbReference type="HOGENOM" id="CLU_094982_2_0_9"/>
<dbReference type="NCBIfam" id="TIGR01162">
    <property type="entry name" value="purE"/>
    <property type="match status" value="1"/>
</dbReference>
<protein>
    <recommendedName>
        <fullName evidence="3 4">N5-carboxyaminoimidazole ribonucleotide mutase</fullName>
        <shortName evidence="3 4">N5-CAIR mutase</shortName>
        <ecNumber evidence="3 4">5.4.99.18</ecNumber>
    </recommendedName>
    <alternativeName>
        <fullName evidence="3">5-(carboxyamino)imidazole ribonucleotide mutase</fullName>
    </alternativeName>
</protein>
<dbReference type="GO" id="GO:0034023">
    <property type="term" value="F:5-(carboxyamino)imidazole ribonucleotide mutase activity"/>
    <property type="evidence" value="ECO:0007669"/>
    <property type="project" value="UniProtKB-UniRule"/>
</dbReference>
<evidence type="ECO:0000256" key="5">
    <source>
        <dbReference type="PIRSR" id="PIRSR001338-1"/>
    </source>
</evidence>
<comment type="catalytic activity">
    <reaction evidence="3 4">
        <text>5-carboxyamino-1-(5-phospho-D-ribosyl)imidazole + H(+) = 5-amino-1-(5-phospho-D-ribosyl)imidazole-4-carboxylate</text>
        <dbReference type="Rhea" id="RHEA:13193"/>
        <dbReference type="ChEBI" id="CHEBI:15378"/>
        <dbReference type="ChEBI" id="CHEBI:58730"/>
        <dbReference type="ChEBI" id="CHEBI:77657"/>
        <dbReference type="EC" id="5.4.99.18"/>
    </reaction>
</comment>
<dbReference type="Pfam" id="PF00731">
    <property type="entry name" value="AIRC"/>
    <property type="match status" value="1"/>
</dbReference>
<dbReference type="EC" id="5.4.99.18" evidence="3 4"/>
<dbReference type="Proteomes" id="UP000005262">
    <property type="component" value="Chromosome"/>
</dbReference>
<dbReference type="UniPathway" id="UPA00074">
    <property type="reaction ID" value="UER00943"/>
</dbReference>
<comment type="function">
    <text evidence="3 4">Catalyzes the conversion of N5-carboxyaminoimidazole ribonucleotide (N5-CAIR) to 4-carboxy-5-aminoimidazole ribonucleotide (CAIR).</text>
</comment>
<keyword evidence="8" id="KW-1185">Reference proteome</keyword>
<evidence type="ECO:0000313" key="7">
    <source>
        <dbReference type="EMBL" id="AFQ42766.1"/>
    </source>
</evidence>
<dbReference type="eggNOG" id="COG0041">
    <property type="taxonomic scope" value="Bacteria"/>
</dbReference>
<evidence type="ECO:0000259" key="6">
    <source>
        <dbReference type="SMART" id="SM01001"/>
    </source>
</evidence>
<comment type="similarity">
    <text evidence="3">Belongs to the AIR carboxylase family. Class I subfamily.</text>
</comment>
<evidence type="ECO:0000256" key="1">
    <source>
        <dbReference type="ARBA" id="ARBA00022755"/>
    </source>
</evidence>
<dbReference type="HAMAP" id="MF_01929">
    <property type="entry name" value="PurE_classI"/>
    <property type="match status" value="1"/>
</dbReference>
<dbReference type="OrthoDB" id="9791908at2"/>
<dbReference type="KEGG" id="dmi:Desmer_0734"/>